<dbReference type="SUPFAM" id="SSF103473">
    <property type="entry name" value="MFS general substrate transporter"/>
    <property type="match status" value="1"/>
</dbReference>
<dbReference type="CDD" id="cd17335">
    <property type="entry name" value="MFS_MFSD6"/>
    <property type="match status" value="1"/>
</dbReference>
<evidence type="ECO:0000313" key="11">
    <source>
        <dbReference type="Proteomes" id="UP000183471"/>
    </source>
</evidence>
<dbReference type="Pfam" id="PF12832">
    <property type="entry name" value="MFS_1_like"/>
    <property type="match status" value="1"/>
</dbReference>
<evidence type="ECO:0000259" key="9">
    <source>
        <dbReference type="Pfam" id="PF12832"/>
    </source>
</evidence>
<keyword evidence="4" id="KW-0997">Cell inner membrane</keyword>
<reference evidence="10 11" key="1">
    <citation type="submission" date="2016-10" db="EMBL/GenBank/DDBJ databases">
        <authorList>
            <person name="Varghese N."/>
            <person name="Submissions S."/>
        </authorList>
    </citation>
    <scope>NUCLEOTIDE SEQUENCE [LARGE SCALE GENOMIC DNA]</scope>
    <source>
        <strain evidence="10 11">Nl1</strain>
    </source>
</reference>
<feature type="transmembrane region" description="Helical" evidence="8">
    <location>
        <begin position="45"/>
        <end position="66"/>
    </location>
</feature>
<feature type="transmembrane region" description="Helical" evidence="8">
    <location>
        <begin position="134"/>
        <end position="153"/>
    </location>
</feature>
<evidence type="ECO:0000256" key="3">
    <source>
        <dbReference type="ARBA" id="ARBA00022475"/>
    </source>
</evidence>
<dbReference type="InterPro" id="IPR026032">
    <property type="entry name" value="HcaT-like"/>
</dbReference>
<comment type="caution">
    <text evidence="10">The sequence shown here is derived from an EMBL/GenBank/DDBJ whole genome shotgun (WGS) entry which is preliminary data.</text>
</comment>
<accession>A0ABY0TIF2</accession>
<evidence type="ECO:0000256" key="2">
    <source>
        <dbReference type="ARBA" id="ARBA00022448"/>
    </source>
</evidence>
<evidence type="ECO:0000256" key="1">
    <source>
        <dbReference type="ARBA" id="ARBA00004429"/>
    </source>
</evidence>
<feature type="transmembrane region" description="Helical" evidence="8">
    <location>
        <begin position="78"/>
        <end position="102"/>
    </location>
</feature>
<keyword evidence="6 8" id="KW-1133">Transmembrane helix</keyword>
<dbReference type="InterPro" id="IPR024989">
    <property type="entry name" value="MFS_assoc_dom"/>
</dbReference>
<name>A0ABY0TIF2_9PROT</name>
<organism evidence="10 11">
    <name type="scientific">Nitrosospira multiformis</name>
    <dbReference type="NCBI Taxonomy" id="1231"/>
    <lineage>
        <taxon>Bacteria</taxon>
        <taxon>Pseudomonadati</taxon>
        <taxon>Pseudomonadota</taxon>
        <taxon>Betaproteobacteria</taxon>
        <taxon>Nitrosomonadales</taxon>
        <taxon>Nitrosomonadaceae</taxon>
        <taxon>Nitrosospira</taxon>
    </lineage>
</organism>
<dbReference type="Proteomes" id="UP000183471">
    <property type="component" value="Unassembled WGS sequence"/>
</dbReference>
<evidence type="ECO:0000256" key="4">
    <source>
        <dbReference type="ARBA" id="ARBA00022519"/>
    </source>
</evidence>
<keyword evidence="3" id="KW-1003">Cell membrane</keyword>
<proteinExistence type="predicted"/>
<feature type="transmembrane region" description="Helical" evidence="8">
    <location>
        <begin position="240"/>
        <end position="261"/>
    </location>
</feature>
<feature type="transmembrane region" description="Helical" evidence="8">
    <location>
        <begin position="368"/>
        <end position="388"/>
    </location>
</feature>
<feature type="transmembrane region" description="Helical" evidence="8">
    <location>
        <begin position="335"/>
        <end position="356"/>
    </location>
</feature>
<gene>
    <name evidence="10" type="ORF">SAMN05216402_2679</name>
</gene>
<keyword evidence="5 8" id="KW-0812">Transmembrane</keyword>
<keyword evidence="7 8" id="KW-0472">Membrane</keyword>
<evidence type="ECO:0000256" key="7">
    <source>
        <dbReference type="ARBA" id="ARBA00023136"/>
    </source>
</evidence>
<protein>
    <submittedName>
        <fullName evidence="10">MFS transporter, PPP family, 3-phenylpropionic acid transporter</fullName>
    </submittedName>
</protein>
<keyword evidence="2" id="KW-0813">Transport</keyword>
<dbReference type="Gene3D" id="1.20.1250.20">
    <property type="entry name" value="MFS general substrate transporter like domains"/>
    <property type="match status" value="2"/>
</dbReference>
<dbReference type="PANTHER" id="PTHR23522:SF10">
    <property type="entry name" value="3-PHENYLPROPIONIC ACID TRANSPORTER-RELATED"/>
    <property type="match status" value="1"/>
</dbReference>
<feature type="transmembrane region" description="Helical" evidence="8">
    <location>
        <begin position="196"/>
        <end position="213"/>
    </location>
</feature>
<evidence type="ECO:0000313" key="10">
    <source>
        <dbReference type="EMBL" id="SDQ88481.1"/>
    </source>
</evidence>
<dbReference type="InterPro" id="IPR036259">
    <property type="entry name" value="MFS_trans_sf"/>
</dbReference>
<evidence type="ECO:0000256" key="8">
    <source>
        <dbReference type="SAM" id="Phobius"/>
    </source>
</evidence>
<feature type="transmembrane region" description="Helical" evidence="8">
    <location>
        <begin position="305"/>
        <end position="329"/>
    </location>
</feature>
<comment type="subcellular location">
    <subcellularLocation>
        <location evidence="1">Cell inner membrane</location>
        <topology evidence="1">Multi-pass membrane protein</topology>
    </subcellularLocation>
</comment>
<sequence>MKPGFMKVANDRIQDDTSFAVRCIECLSVCSLQPVKIGRMRPIPYWSLSGFYFFHFAFIGAFAPYWSLYLKSLSFNAFQIGILMSLLHVTRVFAPAAWGWLADHTGKRLLIVQLAAVMGSISYCGVFFGESFAWMAATMALMSFFWSASLPLIEATTLSYLGESTAKYGRIRAWGSLGFIFAVISVGYLLDAMDIGSLLWAVLGFKLGIIIFSRQIPDAEIALQPADNLSVRQIFKRPEVLAFFAACLLMALAHGPYYTFYSIYLVEHGYNKGIVGWLWAIGVICEIGVFFLMPQLMRRFGLKQIMIFSFSCAIARFLMIGWGVEWLAVMVLAQILHAATYGAHHATAMMLVHHFFRGRHQAKGQALYTSLTFGLGGAFGGVFSGYVWELLGAGLTFTLSAAAVLLGLGLVVWKMNISR</sequence>
<feature type="domain" description="Major facilitator superfamily associated" evidence="9">
    <location>
        <begin position="45"/>
        <end position="398"/>
    </location>
</feature>
<feature type="transmembrane region" description="Helical" evidence="8">
    <location>
        <begin position="173"/>
        <end position="190"/>
    </location>
</feature>
<feature type="transmembrane region" description="Helical" evidence="8">
    <location>
        <begin position="273"/>
        <end position="293"/>
    </location>
</feature>
<dbReference type="NCBIfam" id="NF037955">
    <property type="entry name" value="mfs"/>
    <property type="match status" value="1"/>
</dbReference>
<feature type="transmembrane region" description="Helical" evidence="8">
    <location>
        <begin position="394"/>
        <end position="413"/>
    </location>
</feature>
<feature type="transmembrane region" description="Helical" evidence="8">
    <location>
        <begin position="109"/>
        <end position="128"/>
    </location>
</feature>
<dbReference type="EMBL" id="FNKY01000001">
    <property type="protein sequence ID" value="SDQ88481.1"/>
    <property type="molecule type" value="Genomic_DNA"/>
</dbReference>
<dbReference type="PANTHER" id="PTHR23522">
    <property type="entry name" value="BLL5896 PROTEIN"/>
    <property type="match status" value="1"/>
</dbReference>
<keyword evidence="11" id="KW-1185">Reference proteome</keyword>
<evidence type="ECO:0000256" key="6">
    <source>
        <dbReference type="ARBA" id="ARBA00022989"/>
    </source>
</evidence>
<dbReference type="PIRSF" id="PIRSF004925">
    <property type="entry name" value="HcaT"/>
    <property type="match status" value="1"/>
</dbReference>
<evidence type="ECO:0000256" key="5">
    <source>
        <dbReference type="ARBA" id="ARBA00022692"/>
    </source>
</evidence>